<dbReference type="Proteomes" id="UP001363622">
    <property type="component" value="Unassembled WGS sequence"/>
</dbReference>
<comment type="caution">
    <text evidence="3">The sequence shown here is derived from an EMBL/GenBank/DDBJ whole genome shotgun (WGS) entry which is preliminary data.</text>
</comment>
<evidence type="ECO:0000313" key="3">
    <source>
        <dbReference type="EMBL" id="KAK7512075.1"/>
    </source>
</evidence>
<organism evidence="3 4">
    <name type="scientific">Phyllosticta citriasiana</name>
    <dbReference type="NCBI Taxonomy" id="595635"/>
    <lineage>
        <taxon>Eukaryota</taxon>
        <taxon>Fungi</taxon>
        <taxon>Dikarya</taxon>
        <taxon>Ascomycota</taxon>
        <taxon>Pezizomycotina</taxon>
        <taxon>Dothideomycetes</taxon>
        <taxon>Dothideomycetes incertae sedis</taxon>
        <taxon>Botryosphaeriales</taxon>
        <taxon>Phyllostictaceae</taxon>
        <taxon>Phyllosticta</taxon>
    </lineage>
</organism>
<evidence type="ECO:0000256" key="2">
    <source>
        <dbReference type="SAM" id="Phobius"/>
    </source>
</evidence>
<gene>
    <name evidence="3" type="ORF">IWZ03DRAFT_51249</name>
</gene>
<dbReference type="EMBL" id="JBBPHU010000011">
    <property type="protein sequence ID" value="KAK7512075.1"/>
    <property type="molecule type" value="Genomic_DNA"/>
</dbReference>
<protein>
    <submittedName>
        <fullName evidence="3">Uncharacterized protein</fullName>
    </submittedName>
</protein>
<feature type="transmembrane region" description="Helical" evidence="2">
    <location>
        <begin position="171"/>
        <end position="191"/>
    </location>
</feature>
<accession>A0ABR1KFT8</accession>
<feature type="region of interest" description="Disordered" evidence="1">
    <location>
        <begin position="60"/>
        <end position="130"/>
    </location>
</feature>
<feature type="compositionally biased region" description="Low complexity" evidence="1">
    <location>
        <begin position="61"/>
        <end position="79"/>
    </location>
</feature>
<sequence length="277" mass="29980">MSQMAGVRHVISNFASPVFKPCPLLLLQLTTSLNPITLQLLAQNVALRLINHAPRLHVPIRATTANRPRSRARPAAPAARGRRGRRDGARHQDCRARRARRAPGSRAQGPENVDAAAEDGSVGAARPRPPGSLRKLAAAAAAPCRRQPPLCFFGQRALLSGQACFVDSSRGFFFVVVVVLFPGCEVLLAFLRKRGTTFPTKKKSPLGKPGFEKKKAPWISSISTWAAGGGPITWFQQNNEPPVPLQQQVYSLHMSARSGSWIGTQQTDMLSSPVSTS</sequence>
<name>A0ABR1KFT8_9PEZI</name>
<keyword evidence="4" id="KW-1185">Reference proteome</keyword>
<keyword evidence="2" id="KW-0472">Membrane</keyword>
<reference evidence="3 4" key="1">
    <citation type="submission" date="2024-04" db="EMBL/GenBank/DDBJ databases">
        <title>Phyllosticta paracitricarpa is synonymous to the EU quarantine fungus P. citricarpa based on phylogenomic analyses.</title>
        <authorList>
            <consortium name="Lawrence Berkeley National Laboratory"/>
            <person name="Van Ingen-Buijs V.A."/>
            <person name="Van Westerhoven A.C."/>
            <person name="Haridas S."/>
            <person name="Skiadas P."/>
            <person name="Martin F."/>
            <person name="Groenewald J.Z."/>
            <person name="Crous P.W."/>
            <person name="Seidl M.F."/>
        </authorList>
    </citation>
    <scope>NUCLEOTIDE SEQUENCE [LARGE SCALE GENOMIC DNA]</scope>
    <source>
        <strain evidence="3 4">CBS 123371</strain>
    </source>
</reference>
<keyword evidence="2" id="KW-0812">Transmembrane</keyword>
<proteinExistence type="predicted"/>
<evidence type="ECO:0000313" key="4">
    <source>
        <dbReference type="Proteomes" id="UP001363622"/>
    </source>
</evidence>
<keyword evidence="2" id="KW-1133">Transmembrane helix</keyword>
<feature type="compositionally biased region" description="Basic and acidic residues" evidence="1">
    <location>
        <begin position="86"/>
        <end position="96"/>
    </location>
</feature>
<evidence type="ECO:0000256" key="1">
    <source>
        <dbReference type="SAM" id="MobiDB-lite"/>
    </source>
</evidence>